<comment type="caution">
    <text evidence="12">The sequence shown here is derived from an EMBL/GenBank/DDBJ whole genome shotgun (WGS) entry which is preliminary data.</text>
</comment>
<dbReference type="GO" id="GO:0051231">
    <property type="term" value="P:spindle elongation"/>
    <property type="evidence" value="ECO:0007669"/>
    <property type="project" value="TreeGrafter"/>
</dbReference>
<dbReference type="GO" id="GO:0005876">
    <property type="term" value="C:spindle microtubule"/>
    <property type="evidence" value="ECO:0007669"/>
    <property type="project" value="TreeGrafter"/>
</dbReference>
<feature type="compositionally biased region" description="Acidic residues" evidence="10">
    <location>
        <begin position="277"/>
        <end position="302"/>
    </location>
</feature>
<evidence type="ECO:0000256" key="1">
    <source>
        <dbReference type="ARBA" id="ARBA00004186"/>
    </source>
</evidence>
<keyword evidence="7" id="KW-0505">Motor protein</keyword>
<dbReference type="GO" id="GO:0007018">
    <property type="term" value="P:microtubule-based movement"/>
    <property type="evidence" value="ECO:0007669"/>
    <property type="project" value="InterPro"/>
</dbReference>
<comment type="caution">
    <text evidence="9">Lacks conserved residue(s) required for the propagation of feature annotation.</text>
</comment>
<dbReference type="GO" id="GO:0008574">
    <property type="term" value="F:plus-end-directed microtubule motor activity"/>
    <property type="evidence" value="ECO:0007669"/>
    <property type="project" value="TreeGrafter"/>
</dbReference>
<reference evidence="12" key="1">
    <citation type="journal article" date="2023" name="Mol. Biol. Evol.">
        <title>Third-Generation Sequencing Reveals the Adaptive Role of the Epigenome in Three Deep-Sea Polychaetes.</title>
        <authorList>
            <person name="Perez M."/>
            <person name="Aroh O."/>
            <person name="Sun Y."/>
            <person name="Lan Y."/>
            <person name="Juniper S.K."/>
            <person name="Young C.R."/>
            <person name="Angers B."/>
            <person name="Qian P.Y."/>
        </authorList>
    </citation>
    <scope>NUCLEOTIDE SEQUENCE</scope>
    <source>
        <strain evidence="12">P08H-3</strain>
    </source>
</reference>
<evidence type="ECO:0000256" key="3">
    <source>
        <dbReference type="ARBA" id="ARBA00022553"/>
    </source>
</evidence>
<dbReference type="InterPro" id="IPR047149">
    <property type="entry name" value="KIF11-like"/>
</dbReference>
<protein>
    <recommendedName>
        <fullName evidence="11">Kinesin motor domain-containing protein</fullName>
    </recommendedName>
</protein>
<proteinExistence type="inferred from homology"/>
<evidence type="ECO:0000256" key="4">
    <source>
        <dbReference type="ARBA" id="ARBA00022741"/>
    </source>
</evidence>
<evidence type="ECO:0000256" key="6">
    <source>
        <dbReference type="ARBA" id="ARBA00023054"/>
    </source>
</evidence>
<dbReference type="GO" id="GO:0005634">
    <property type="term" value="C:nucleus"/>
    <property type="evidence" value="ECO:0007669"/>
    <property type="project" value="TreeGrafter"/>
</dbReference>
<dbReference type="SMART" id="SM00129">
    <property type="entry name" value="KISc"/>
    <property type="match status" value="1"/>
</dbReference>
<keyword evidence="5" id="KW-0067">ATP-binding</keyword>
<dbReference type="InterPro" id="IPR001752">
    <property type="entry name" value="Kinesin_motor_dom"/>
</dbReference>
<dbReference type="SUPFAM" id="SSF52540">
    <property type="entry name" value="P-loop containing nucleoside triphosphate hydrolases"/>
    <property type="match status" value="1"/>
</dbReference>
<feature type="region of interest" description="Disordered" evidence="10">
    <location>
        <begin position="277"/>
        <end position="308"/>
    </location>
</feature>
<accession>A0AAD9J360</accession>
<keyword evidence="13" id="KW-1185">Reference proteome</keyword>
<evidence type="ECO:0000256" key="9">
    <source>
        <dbReference type="PROSITE-ProRule" id="PRU00283"/>
    </source>
</evidence>
<dbReference type="PRINTS" id="PR00380">
    <property type="entry name" value="KINESINHEAVY"/>
</dbReference>
<dbReference type="GO" id="GO:0005524">
    <property type="term" value="F:ATP binding"/>
    <property type="evidence" value="ECO:0007669"/>
    <property type="project" value="UniProtKB-KW"/>
</dbReference>
<evidence type="ECO:0000256" key="5">
    <source>
        <dbReference type="ARBA" id="ARBA00022840"/>
    </source>
</evidence>
<keyword evidence="3" id="KW-0597">Phosphoprotein</keyword>
<dbReference type="GO" id="GO:0090307">
    <property type="term" value="P:mitotic spindle assembly"/>
    <property type="evidence" value="ECO:0007669"/>
    <property type="project" value="TreeGrafter"/>
</dbReference>
<dbReference type="Gene3D" id="3.40.850.10">
    <property type="entry name" value="Kinesin motor domain"/>
    <property type="match status" value="1"/>
</dbReference>
<gene>
    <name evidence="12" type="ORF">LSH36_679g00020</name>
</gene>
<dbReference type="AlphaFoldDB" id="A0AAD9J360"/>
<keyword evidence="8" id="KW-0206">Cytoskeleton</keyword>
<keyword evidence="2" id="KW-0963">Cytoplasm</keyword>
<dbReference type="Pfam" id="PF00225">
    <property type="entry name" value="Kinesin"/>
    <property type="match status" value="1"/>
</dbReference>
<keyword evidence="4" id="KW-0547">Nucleotide-binding</keyword>
<evidence type="ECO:0000256" key="7">
    <source>
        <dbReference type="ARBA" id="ARBA00023175"/>
    </source>
</evidence>
<evidence type="ECO:0000256" key="8">
    <source>
        <dbReference type="ARBA" id="ARBA00023212"/>
    </source>
</evidence>
<evidence type="ECO:0000313" key="13">
    <source>
        <dbReference type="Proteomes" id="UP001208570"/>
    </source>
</evidence>
<comment type="similarity">
    <text evidence="9">Belongs to the TRAFAC class myosin-kinesin ATPase superfamily. Kinesin family.</text>
</comment>
<dbReference type="Proteomes" id="UP001208570">
    <property type="component" value="Unassembled WGS sequence"/>
</dbReference>
<keyword evidence="6" id="KW-0175">Coiled coil</keyword>
<comment type="subcellular location">
    <subcellularLocation>
        <location evidence="1">Cytoplasm</location>
        <location evidence="1">Cytoskeleton</location>
        <location evidence="1">Spindle</location>
    </subcellularLocation>
</comment>
<evidence type="ECO:0000256" key="2">
    <source>
        <dbReference type="ARBA" id="ARBA00022490"/>
    </source>
</evidence>
<evidence type="ECO:0000259" key="11">
    <source>
        <dbReference type="PROSITE" id="PS50067"/>
    </source>
</evidence>
<dbReference type="EMBL" id="JAODUP010000679">
    <property type="protein sequence ID" value="KAK2145473.1"/>
    <property type="molecule type" value="Genomic_DNA"/>
</dbReference>
<dbReference type="InterPro" id="IPR027417">
    <property type="entry name" value="P-loop_NTPase"/>
</dbReference>
<dbReference type="PANTHER" id="PTHR47970">
    <property type="entry name" value="KINESIN-LIKE PROTEIN KIF11"/>
    <property type="match status" value="1"/>
</dbReference>
<feature type="domain" description="Kinesin motor" evidence="11">
    <location>
        <begin position="1"/>
        <end position="234"/>
    </location>
</feature>
<sequence length="308" mass="35427">MKLIIFVYIYNFHLPDNGVIDKDSRDNVKFSLWVSFAEIYNENVYDLLRPLLARQKTGTGQKILLLREDKNGSPYVQDEAYKLLTVGKRNLQVACTKINRNSSRSHCIFTIKMLRVVNKEKLNTAQMKMLSFCDLAGSERYTKTQSLGERIKEAGNINTSLLTLGRCIKVLRYNQINKAHPRIVPFRESKLTRLFQNFFCGKGRASMIVNINPCASNFDETLHVLNYSAAAKQIIVVQEKEKPKKLIDRQFSLLLGQHSRETIGWASPGTCAKIFQEEEEDMLEEEDSESEEGDDEPEEIMSETEREK</sequence>
<name>A0AAD9J360_9ANNE</name>
<feature type="non-terminal residue" evidence="12">
    <location>
        <position position="1"/>
    </location>
</feature>
<dbReference type="PROSITE" id="PS50067">
    <property type="entry name" value="KINESIN_MOTOR_2"/>
    <property type="match status" value="1"/>
</dbReference>
<dbReference type="GO" id="GO:0072686">
    <property type="term" value="C:mitotic spindle"/>
    <property type="evidence" value="ECO:0007669"/>
    <property type="project" value="TreeGrafter"/>
</dbReference>
<evidence type="ECO:0000313" key="12">
    <source>
        <dbReference type="EMBL" id="KAK2145473.1"/>
    </source>
</evidence>
<dbReference type="GO" id="GO:0008017">
    <property type="term" value="F:microtubule binding"/>
    <property type="evidence" value="ECO:0007669"/>
    <property type="project" value="InterPro"/>
</dbReference>
<dbReference type="InterPro" id="IPR036961">
    <property type="entry name" value="Kinesin_motor_dom_sf"/>
</dbReference>
<evidence type="ECO:0000256" key="10">
    <source>
        <dbReference type="SAM" id="MobiDB-lite"/>
    </source>
</evidence>
<organism evidence="12 13">
    <name type="scientific">Paralvinella palmiformis</name>
    <dbReference type="NCBI Taxonomy" id="53620"/>
    <lineage>
        <taxon>Eukaryota</taxon>
        <taxon>Metazoa</taxon>
        <taxon>Spiralia</taxon>
        <taxon>Lophotrochozoa</taxon>
        <taxon>Annelida</taxon>
        <taxon>Polychaeta</taxon>
        <taxon>Sedentaria</taxon>
        <taxon>Canalipalpata</taxon>
        <taxon>Terebellida</taxon>
        <taxon>Terebelliformia</taxon>
        <taxon>Alvinellidae</taxon>
        <taxon>Paralvinella</taxon>
    </lineage>
</organism>
<dbReference type="PANTHER" id="PTHR47970:SF29">
    <property type="entry name" value="KINESIN FAMILY MEMBER 20B"/>
    <property type="match status" value="1"/>
</dbReference>